<feature type="region of interest" description="Disordered" evidence="4">
    <location>
        <begin position="403"/>
        <end position="444"/>
    </location>
</feature>
<evidence type="ECO:0000256" key="4">
    <source>
        <dbReference type="SAM" id="MobiDB-lite"/>
    </source>
</evidence>
<evidence type="ECO:0000313" key="6">
    <source>
        <dbReference type="EMBL" id="KAK1923058.1"/>
    </source>
</evidence>
<accession>A0AAD9CZ36</accession>
<keyword evidence="7" id="KW-1185">Reference proteome</keyword>
<feature type="region of interest" description="Disordered" evidence="4">
    <location>
        <begin position="456"/>
        <end position="602"/>
    </location>
</feature>
<proteinExistence type="inferred from homology"/>
<sequence>MDLHKADLAIFKSISNYSNPRPPFTEPANGGIIPPLLVAFILDTSDLPNNQALVWNREGSKVTLDSAALGLGNGKGKAREKDHRTGIVLERWTLQAKFVSPCLRILGNGNLADVSALPAADVSSSQMAAHTAYRYGIAHFRALFALVRILPAYRLYRRLRRANTGLRLGIKLWGPEGYMTTPDDLDAAWEVMERDLIPLDVGLEQFITTESVDPATTERYDVPSVDLFGTSYQIGVEYRTEVDFTVEDMESVLSEKFVDMDEDWFTPTVARHRMEDELSRTTSSSGTSVGDRTSGRKVSNPTAIPTNSPIPQRQQAAAPGSFGSIGLGGSRPSGSRLASGGGSGARNVPGSQGSGRWGALAEGLPFGAPSPGAMDGRDASSPIASNALPRGATVAARRLSGHSINFSSSPSTSLLRSTPPLHQGTPPLAHRPGSSIGRTSSFLSQSGRSFTQAQLANMSPPIGSSPPVVSPISPSSLSFTKQPVVRTASGRAHYIPQKTSPPILSGSLERDNPSPHQPSPSGQGSSPQVIKRYGSSLSRGQGRLAGSNSSGEGSGTPTIPPSAVVYSSQASQSLLRRTSTRTSQESALRFSTTPGREEGDVDSFLSAMDGLSLAPSIPPQSVYAARPYLTSTSSSMSNPSPSAPASPVATSNTSPASQSANAQDRAPVTKAFLDDTLKRMMGSFDAESNRLSDSTALRPKLGSRRSSSPGGIGATNAPASVGLLTASRPQSVSRYNAPESPPRLTYRRQPSYHIGSPLGASPARVPLPDSPGPEPQAQPRKVSPSGQVARSLPGSGSAPLADEVGQPQRVTAPPTGTISPQTTGTSTATNESRASNRRGPVLLRGGFDPRPTKPSSSPSHSPIRDFVRSGSGPLSSRNVGLGPRGESMSLGYGFGRKATGAGQRTAPSSFGVADLDRTEEEEGSGGGARGRRSTRMSEGGMSPREEDEKDALGHVSRMTGDW</sequence>
<protein>
    <recommendedName>
        <fullName evidence="3">Autophagy-related protein 13</fullName>
    </recommendedName>
</protein>
<feature type="region of interest" description="Disordered" evidence="4">
    <location>
        <begin position="684"/>
        <end position="962"/>
    </location>
</feature>
<feature type="compositionally biased region" description="Low complexity" evidence="4">
    <location>
        <begin position="407"/>
        <end position="421"/>
    </location>
</feature>
<dbReference type="Gene3D" id="3.30.900.10">
    <property type="entry name" value="HORMA domain"/>
    <property type="match status" value="1"/>
</dbReference>
<dbReference type="Pfam" id="PF10033">
    <property type="entry name" value="ATG13"/>
    <property type="match status" value="1"/>
</dbReference>
<keyword evidence="2 3" id="KW-0072">Autophagy</keyword>
<comment type="similarity">
    <text evidence="1 3">Belongs to the ATG13 family. Fungi subfamily.</text>
</comment>
<feature type="compositionally biased region" description="Low complexity" evidence="4">
    <location>
        <begin position="561"/>
        <end position="575"/>
    </location>
</feature>
<feature type="compositionally biased region" description="Polar residues" evidence="4">
    <location>
        <begin position="297"/>
        <end position="315"/>
    </location>
</feature>
<dbReference type="GO" id="GO:0034727">
    <property type="term" value="P:piecemeal microautophagy of the nucleus"/>
    <property type="evidence" value="ECO:0007669"/>
    <property type="project" value="TreeGrafter"/>
</dbReference>
<feature type="compositionally biased region" description="Low complexity" evidence="4">
    <location>
        <begin position="631"/>
        <end position="657"/>
    </location>
</feature>
<dbReference type="PANTHER" id="PTHR13430">
    <property type="match status" value="1"/>
</dbReference>
<feature type="compositionally biased region" description="Low complexity" evidence="4">
    <location>
        <begin position="280"/>
        <end position="292"/>
    </location>
</feature>
<feature type="compositionally biased region" description="Low complexity" evidence="4">
    <location>
        <begin position="519"/>
        <end position="528"/>
    </location>
</feature>
<dbReference type="GO" id="GO:0034497">
    <property type="term" value="P:protein localization to phagophore assembly site"/>
    <property type="evidence" value="ECO:0007669"/>
    <property type="project" value="TreeGrafter"/>
</dbReference>
<evidence type="ECO:0000256" key="2">
    <source>
        <dbReference type="ARBA" id="ARBA00023006"/>
    </source>
</evidence>
<dbReference type="InterPro" id="IPR018731">
    <property type="entry name" value="Atg13_N"/>
</dbReference>
<dbReference type="InterPro" id="IPR040182">
    <property type="entry name" value="ATG13"/>
</dbReference>
<dbReference type="EMBL" id="JAODAN010000007">
    <property type="protein sequence ID" value="KAK1923058.1"/>
    <property type="molecule type" value="Genomic_DNA"/>
</dbReference>
<feature type="compositionally biased region" description="Polar residues" evidence="4">
    <location>
        <begin position="546"/>
        <end position="557"/>
    </location>
</feature>
<dbReference type="GO" id="GO:1990316">
    <property type="term" value="C:Atg1/ULK1 kinase complex"/>
    <property type="evidence" value="ECO:0007669"/>
    <property type="project" value="InterPro"/>
</dbReference>
<feature type="compositionally biased region" description="Basic and acidic residues" evidence="4">
    <location>
        <begin position="943"/>
        <end position="952"/>
    </location>
</feature>
<feature type="region of interest" description="Disordered" evidence="4">
    <location>
        <begin position="631"/>
        <end position="668"/>
    </location>
</feature>
<evidence type="ECO:0000256" key="1">
    <source>
        <dbReference type="ARBA" id="ARBA00005246"/>
    </source>
</evidence>
<dbReference type="GO" id="GO:0000423">
    <property type="term" value="P:mitophagy"/>
    <property type="evidence" value="ECO:0007669"/>
    <property type="project" value="TreeGrafter"/>
</dbReference>
<dbReference type="AlphaFoldDB" id="A0AAD9CZ36"/>
<evidence type="ECO:0000256" key="3">
    <source>
        <dbReference type="RuleBase" id="RU361214"/>
    </source>
</evidence>
<organism evidence="6 7">
    <name type="scientific">Papiliotrema laurentii</name>
    <name type="common">Cryptococcus laurentii</name>
    <dbReference type="NCBI Taxonomy" id="5418"/>
    <lineage>
        <taxon>Eukaryota</taxon>
        <taxon>Fungi</taxon>
        <taxon>Dikarya</taxon>
        <taxon>Basidiomycota</taxon>
        <taxon>Agaricomycotina</taxon>
        <taxon>Tremellomycetes</taxon>
        <taxon>Tremellales</taxon>
        <taxon>Rhynchogastremaceae</taxon>
        <taxon>Papiliotrema</taxon>
    </lineage>
</organism>
<dbReference type="GO" id="GO:0005829">
    <property type="term" value="C:cytosol"/>
    <property type="evidence" value="ECO:0007669"/>
    <property type="project" value="TreeGrafter"/>
</dbReference>
<reference evidence="6" key="1">
    <citation type="submission" date="2023-02" db="EMBL/GenBank/DDBJ databases">
        <title>Identification and recombinant expression of a fungal hydrolase from Papiliotrema laurentii that hydrolyzes apple cutin and clears colloidal polyester polyurethane.</title>
        <authorList>
            <consortium name="DOE Joint Genome Institute"/>
            <person name="Roman V.A."/>
            <person name="Bojanowski C."/>
            <person name="Crable B.R."/>
            <person name="Wagner D.N."/>
            <person name="Hung C.S."/>
            <person name="Nadeau L.J."/>
            <person name="Schratz L."/>
            <person name="Haridas S."/>
            <person name="Pangilinan J."/>
            <person name="Lipzen A."/>
            <person name="Na H."/>
            <person name="Yan M."/>
            <person name="Ng V."/>
            <person name="Grigoriev I.V."/>
            <person name="Spatafora J.W."/>
            <person name="Barlow D."/>
            <person name="Biffinger J."/>
            <person name="Kelley-Loughnane N."/>
            <person name="Varaljay V.A."/>
            <person name="Crookes-Goodson W.J."/>
        </authorList>
    </citation>
    <scope>NUCLEOTIDE SEQUENCE</scope>
    <source>
        <strain evidence="6">5307AH</strain>
    </source>
</reference>
<comment type="caution">
    <text evidence="6">The sequence shown here is derived from an EMBL/GenBank/DDBJ whole genome shotgun (WGS) entry which is preliminary data.</text>
</comment>
<feature type="region of interest" description="Disordered" evidence="4">
    <location>
        <begin position="275"/>
        <end position="386"/>
    </location>
</feature>
<evidence type="ECO:0000313" key="7">
    <source>
        <dbReference type="Proteomes" id="UP001182556"/>
    </source>
</evidence>
<dbReference type="InterPro" id="IPR036570">
    <property type="entry name" value="HORMA_dom_sf"/>
</dbReference>
<gene>
    <name evidence="6" type="ORF">DB88DRAFT_330276</name>
</gene>
<dbReference type="GO" id="GO:0000407">
    <property type="term" value="C:phagophore assembly site"/>
    <property type="evidence" value="ECO:0007669"/>
    <property type="project" value="TreeGrafter"/>
</dbReference>
<dbReference type="PANTHER" id="PTHR13430:SF4">
    <property type="entry name" value="AUTOPHAGY-RELATED PROTEIN 13"/>
    <property type="match status" value="1"/>
</dbReference>
<evidence type="ECO:0000259" key="5">
    <source>
        <dbReference type="Pfam" id="PF10033"/>
    </source>
</evidence>
<feature type="compositionally biased region" description="Polar residues" evidence="4">
    <location>
        <begin position="576"/>
        <end position="594"/>
    </location>
</feature>
<feature type="compositionally biased region" description="Polar residues" evidence="4">
    <location>
        <begin position="814"/>
        <end position="833"/>
    </location>
</feature>
<name>A0AAD9CZ36_PAPLA</name>
<feature type="compositionally biased region" description="Low complexity" evidence="4">
    <location>
        <begin position="459"/>
        <end position="478"/>
    </location>
</feature>
<feature type="domain" description="Autophagy-related protein 13 N-terminal" evidence="5">
    <location>
        <begin position="2"/>
        <end position="244"/>
    </location>
</feature>
<dbReference type="Proteomes" id="UP001182556">
    <property type="component" value="Unassembled WGS sequence"/>
</dbReference>